<evidence type="ECO:0000256" key="1">
    <source>
        <dbReference type="SAM" id="Phobius"/>
    </source>
</evidence>
<dbReference type="OrthoDB" id="5832893at2759"/>
<organism evidence="3 4">
    <name type="scientific">Heligmosomoides polygyrus</name>
    <name type="common">Parasitic roundworm</name>
    <dbReference type="NCBI Taxonomy" id="6339"/>
    <lineage>
        <taxon>Eukaryota</taxon>
        <taxon>Metazoa</taxon>
        <taxon>Ecdysozoa</taxon>
        <taxon>Nematoda</taxon>
        <taxon>Chromadorea</taxon>
        <taxon>Rhabditida</taxon>
        <taxon>Rhabditina</taxon>
        <taxon>Rhabditomorpha</taxon>
        <taxon>Strongyloidea</taxon>
        <taxon>Heligmosomidae</taxon>
        <taxon>Heligmosomoides</taxon>
    </lineage>
</organism>
<protein>
    <submittedName>
        <fullName evidence="2 4">Uncharacterized protein</fullName>
    </submittedName>
</protein>
<evidence type="ECO:0000313" key="3">
    <source>
        <dbReference type="Proteomes" id="UP000050761"/>
    </source>
</evidence>
<dbReference type="Proteomes" id="UP000050761">
    <property type="component" value="Unassembled WGS sequence"/>
</dbReference>
<keyword evidence="1" id="KW-0812">Transmembrane</keyword>
<reference evidence="2 3" key="1">
    <citation type="submission" date="2018-11" db="EMBL/GenBank/DDBJ databases">
        <authorList>
            <consortium name="Pathogen Informatics"/>
        </authorList>
    </citation>
    <scope>NUCLEOTIDE SEQUENCE [LARGE SCALE GENOMIC DNA]</scope>
</reference>
<proteinExistence type="predicted"/>
<evidence type="ECO:0000313" key="4">
    <source>
        <dbReference type="WBParaSite" id="HPBE_0000079101-mRNA-1"/>
    </source>
</evidence>
<dbReference type="AlphaFoldDB" id="A0A183F3P9"/>
<evidence type="ECO:0000313" key="2">
    <source>
        <dbReference type="EMBL" id="VDO19174.1"/>
    </source>
</evidence>
<accession>A0A183F3P9</accession>
<name>A0A183F3P9_HELPZ</name>
<gene>
    <name evidence="2" type="ORF">HPBE_LOCUS792</name>
</gene>
<dbReference type="WBParaSite" id="HPBE_0000079101-mRNA-1">
    <property type="protein sequence ID" value="HPBE_0000079101-mRNA-1"/>
    <property type="gene ID" value="HPBE_0000079101"/>
</dbReference>
<keyword evidence="1" id="KW-1133">Transmembrane helix</keyword>
<dbReference type="EMBL" id="UZAH01000680">
    <property type="protein sequence ID" value="VDO19174.1"/>
    <property type="molecule type" value="Genomic_DNA"/>
</dbReference>
<sequence length="103" mass="12334">MRRLLSVFAPPVLFQRHRATYFQPRKGIVPAFVRRFFLRYPHAHLYIVFCLLSSAMIGPSLSSVYVYLTTTPEEFKRYELERVALVRERQKYGQLWSPFDFPM</sequence>
<reference evidence="4" key="2">
    <citation type="submission" date="2019-09" db="UniProtKB">
        <authorList>
            <consortium name="WormBaseParasite"/>
        </authorList>
    </citation>
    <scope>IDENTIFICATION</scope>
</reference>
<feature type="transmembrane region" description="Helical" evidence="1">
    <location>
        <begin position="43"/>
        <end position="68"/>
    </location>
</feature>
<keyword evidence="1" id="KW-0472">Membrane</keyword>
<accession>A0A3P7U485</accession>
<keyword evidence="3" id="KW-1185">Reference proteome</keyword>